<sequence length="88" mass="9826">MGGQGPNTAGHQECKHFCSRNQAATSEKSRYTPKGSRQGKKKFMNVLNRTELKQGVNIFRDKSACPDDIDEVGQKVLIALYRGRTVKN</sequence>
<dbReference type="AlphaFoldDB" id="A0A4Y2EPA9"/>
<name>A0A4Y2EPA9_ARAVE</name>
<evidence type="ECO:0000313" key="2">
    <source>
        <dbReference type="Proteomes" id="UP000499080"/>
    </source>
</evidence>
<comment type="caution">
    <text evidence="1">The sequence shown here is derived from an EMBL/GenBank/DDBJ whole genome shotgun (WGS) entry which is preliminary data.</text>
</comment>
<evidence type="ECO:0000313" key="1">
    <source>
        <dbReference type="EMBL" id="GBM30691.1"/>
    </source>
</evidence>
<dbReference type="EMBL" id="BGPR01000667">
    <property type="protein sequence ID" value="GBM30691.1"/>
    <property type="molecule type" value="Genomic_DNA"/>
</dbReference>
<keyword evidence="2" id="KW-1185">Reference proteome</keyword>
<dbReference type="Proteomes" id="UP000499080">
    <property type="component" value="Unassembled WGS sequence"/>
</dbReference>
<accession>A0A4Y2EPA9</accession>
<protein>
    <submittedName>
        <fullName evidence="1">Uncharacterized protein</fullName>
    </submittedName>
</protein>
<organism evidence="1 2">
    <name type="scientific">Araneus ventricosus</name>
    <name type="common">Orbweaver spider</name>
    <name type="synonym">Epeira ventricosa</name>
    <dbReference type="NCBI Taxonomy" id="182803"/>
    <lineage>
        <taxon>Eukaryota</taxon>
        <taxon>Metazoa</taxon>
        <taxon>Ecdysozoa</taxon>
        <taxon>Arthropoda</taxon>
        <taxon>Chelicerata</taxon>
        <taxon>Arachnida</taxon>
        <taxon>Araneae</taxon>
        <taxon>Araneomorphae</taxon>
        <taxon>Entelegynae</taxon>
        <taxon>Araneoidea</taxon>
        <taxon>Araneidae</taxon>
        <taxon>Araneus</taxon>
    </lineage>
</organism>
<gene>
    <name evidence="1" type="ORF">AVEN_259562_1</name>
</gene>
<proteinExistence type="predicted"/>
<reference evidence="1 2" key="1">
    <citation type="journal article" date="2019" name="Sci. Rep.">
        <title>Orb-weaving spider Araneus ventricosus genome elucidates the spidroin gene catalogue.</title>
        <authorList>
            <person name="Kono N."/>
            <person name="Nakamura H."/>
            <person name="Ohtoshi R."/>
            <person name="Moran D.A.P."/>
            <person name="Shinohara A."/>
            <person name="Yoshida Y."/>
            <person name="Fujiwara M."/>
            <person name="Mori M."/>
            <person name="Tomita M."/>
            <person name="Arakawa K."/>
        </authorList>
    </citation>
    <scope>NUCLEOTIDE SEQUENCE [LARGE SCALE GENOMIC DNA]</scope>
</reference>